<dbReference type="InterPro" id="IPR017451">
    <property type="entry name" value="F-box-assoc_interact_dom"/>
</dbReference>
<name>A0ABD3E7H2_9LAMI</name>
<comment type="caution">
    <text evidence="3">The sequence shown here is derived from an EMBL/GenBank/DDBJ whole genome shotgun (WGS) entry which is preliminary data.</text>
</comment>
<dbReference type="InterPro" id="IPR055290">
    <property type="entry name" value="At3g26010-like"/>
</dbReference>
<evidence type="ECO:0000313" key="3">
    <source>
        <dbReference type="EMBL" id="KAL3650420.1"/>
    </source>
</evidence>
<evidence type="ECO:0000259" key="2">
    <source>
        <dbReference type="Pfam" id="PF07734"/>
    </source>
</evidence>
<proteinExistence type="predicted"/>
<dbReference type="NCBIfam" id="TIGR01640">
    <property type="entry name" value="F_box_assoc_1"/>
    <property type="match status" value="1"/>
</dbReference>
<dbReference type="Pfam" id="PF07734">
    <property type="entry name" value="FBA_1"/>
    <property type="match status" value="1"/>
</dbReference>
<feature type="domain" description="F-box associated beta-propeller type 1" evidence="2">
    <location>
        <begin position="94"/>
        <end position="247"/>
    </location>
</feature>
<keyword evidence="4" id="KW-1185">Reference proteome</keyword>
<evidence type="ECO:0000313" key="4">
    <source>
        <dbReference type="Proteomes" id="UP001632038"/>
    </source>
</evidence>
<evidence type="ECO:0000259" key="1">
    <source>
        <dbReference type="Pfam" id="PF00646"/>
    </source>
</evidence>
<dbReference type="AlphaFoldDB" id="A0ABD3E7H2"/>
<dbReference type="EMBL" id="JAVIJP010000007">
    <property type="protein sequence ID" value="KAL3650420.1"/>
    <property type="molecule type" value="Genomic_DNA"/>
</dbReference>
<dbReference type="Proteomes" id="UP001632038">
    <property type="component" value="Unassembled WGS sequence"/>
</dbReference>
<reference evidence="4" key="1">
    <citation type="journal article" date="2024" name="IScience">
        <title>Strigolactones Initiate the Formation of Haustorium-like Structures in Castilleja.</title>
        <authorList>
            <person name="Buerger M."/>
            <person name="Peterson D."/>
            <person name="Chory J."/>
        </authorList>
    </citation>
    <scope>NUCLEOTIDE SEQUENCE [LARGE SCALE GENOMIC DNA]</scope>
</reference>
<accession>A0ABD3E7H2</accession>
<feature type="domain" description="F-box" evidence="1">
    <location>
        <begin position="24"/>
        <end position="59"/>
    </location>
</feature>
<organism evidence="3 4">
    <name type="scientific">Castilleja foliolosa</name>
    <dbReference type="NCBI Taxonomy" id="1961234"/>
    <lineage>
        <taxon>Eukaryota</taxon>
        <taxon>Viridiplantae</taxon>
        <taxon>Streptophyta</taxon>
        <taxon>Embryophyta</taxon>
        <taxon>Tracheophyta</taxon>
        <taxon>Spermatophyta</taxon>
        <taxon>Magnoliopsida</taxon>
        <taxon>eudicotyledons</taxon>
        <taxon>Gunneridae</taxon>
        <taxon>Pentapetalae</taxon>
        <taxon>asterids</taxon>
        <taxon>lamiids</taxon>
        <taxon>Lamiales</taxon>
        <taxon>Orobanchaceae</taxon>
        <taxon>Pedicularideae</taxon>
        <taxon>Castillejinae</taxon>
        <taxon>Castilleja</taxon>
    </lineage>
</organism>
<dbReference type="InterPro" id="IPR001810">
    <property type="entry name" value="F-box_dom"/>
</dbReference>
<dbReference type="InterPro" id="IPR006527">
    <property type="entry name" value="F-box-assoc_dom_typ1"/>
</dbReference>
<dbReference type="PANTHER" id="PTHR35546">
    <property type="entry name" value="F-BOX PROTEIN INTERACTION DOMAIN PROTEIN-RELATED"/>
    <property type="match status" value="1"/>
</dbReference>
<evidence type="ECO:0008006" key="5">
    <source>
        <dbReference type="Google" id="ProtNLM"/>
    </source>
</evidence>
<dbReference type="SUPFAM" id="SSF81383">
    <property type="entry name" value="F-box domain"/>
    <property type="match status" value="1"/>
</dbReference>
<dbReference type="InterPro" id="IPR036047">
    <property type="entry name" value="F-box-like_dom_sf"/>
</dbReference>
<dbReference type="Pfam" id="PF00646">
    <property type="entry name" value="F-box"/>
    <property type="match status" value="1"/>
</dbReference>
<gene>
    <name evidence="3" type="ORF">CASFOL_006823</name>
</gene>
<sequence>MKNPNPNPNISTNTSSAQIVDSIDDILIQILLRLPLKPIYQFKSVSKHWQSLISSPEFRLIRSLAPVSFSGLIFQRFKRSYVVDFNIPRFSPFKELKFSNEPNREMKILNSCRGLLLCFDSCKSYYICNPTTNKYSKIPNYVDPNGWIVGMCLAFDPSKSPHYRVLCVIGWGISTLTKVFKIYSSETGSWRKCGDPRVMTDIDDFSNGVYWNGSIHWISKHKSGESIYFNIDDYDNRIDSSFKVMPTPPIIRGHGRFFGESCDHLHYVNLEKTGFSFFGYDAFDVYEMRRDYSEWFVKYKVDIRSALRRDLFDDVSLYALVRGKDDEDKGSFLVLKIEKRFVRYNIVSRSLETIYEFDGVGNCRMYLNNFEEPPLQYIESLYSV</sequence>
<protein>
    <recommendedName>
        <fullName evidence="5">F-box domain-containing protein</fullName>
    </recommendedName>
</protein>
<dbReference type="Gene3D" id="1.20.1280.50">
    <property type="match status" value="1"/>
</dbReference>
<dbReference type="PANTHER" id="PTHR35546:SF134">
    <property type="entry name" value="F-BOX ASSOCIATED DOMAIN-CONTAINING PROTEIN"/>
    <property type="match status" value="1"/>
</dbReference>